<sequence length="336" mass="38141">MSIDDKKRKRTDSDKKAKKAKKDKKDKDHKQHKSTSVIVESSARRNSVQPTHSFFSEVCIKLYIHLAPIWSGKTMDGVNELLNAFLMKHVTEVDGIVLAHSDVELLSDKGKVLYDSPFCHFFVKAKLLVWKPKKGSKLVGRINLQSQDHIGLLIYGTFNASIHKSRIPSDRFEWRSSESSDKPDDNDANENENEDEEQTNEEEWARSQQGEWVFKESGASVGGDDGSLEFNVLENIAQANGDEVIHNIDDFLTEQGISLGFTQEKNTEPIDDATLLDRLDDNDPQHTRQCVHAYFTNVERMQGLETDSAKTLKDVEKSQVALEEIIQDLEHQKDSL</sequence>
<dbReference type="Gene3D" id="2.40.50.1060">
    <property type="match status" value="1"/>
</dbReference>
<dbReference type="Proteomes" id="UP000078561">
    <property type="component" value="Unassembled WGS sequence"/>
</dbReference>
<feature type="compositionally biased region" description="Acidic residues" evidence="7">
    <location>
        <begin position="186"/>
        <end position="202"/>
    </location>
</feature>
<name>A0A163K1X3_ABSGL</name>
<dbReference type="STRING" id="4829.A0A163K1X3"/>
<dbReference type="GO" id="GO:0006352">
    <property type="term" value="P:DNA-templated transcription initiation"/>
    <property type="evidence" value="ECO:0007669"/>
    <property type="project" value="InterPro"/>
</dbReference>
<dbReference type="OrthoDB" id="10250504at2759"/>
<keyword evidence="3" id="KW-0240">DNA-directed RNA polymerase</keyword>
<feature type="region of interest" description="Disordered" evidence="7">
    <location>
        <begin position="1"/>
        <end position="44"/>
    </location>
</feature>
<dbReference type="PANTHER" id="PTHR12709:SF5">
    <property type="entry name" value="DNA-DIRECTED RNA POLYMERASE I SUBUNIT RPA43"/>
    <property type="match status" value="1"/>
</dbReference>
<evidence type="ECO:0000313" key="11">
    <source>
        <dbReference type="Proteomes" id="UP000078561"/>
    </source>
</evidence>
<dbReference type="Gene3D" id="3.30.1490.120">
    <property type="entry name" value="RNA polymerase Rpb7-like, N-terminal domain"/>
    <property type="match status" value="1"/>
</dbReference>
<feature type="compositionally biased region" description="Basic and acidic residues" evidence="7">
    <location>
        <begin position="172"/>
        <end position="185"/>
    </location>
</feature>
<keyword evidence="11" id="KW-1185">Reference proteome</keyword>
<evidence type="ECO:0000313" key="10">
    <source>
        <dbReference type="EMBL" id="SAM03623.1"/>
    </source>
</evidence>
<evidence type="ECO:0000259" key="8">
    <source>
        <dbReference type="Pfam" id="PF03876"/>
    </source>
</evidence>
<dbReference type="InterPro" id="IPR041178">
    <property type="entry name" value="RPA43_OB"/>
</dbReference>
<dbReference type="Pfam" id="PF17875">
    <property type="entry name" value="RPA43_OB"/>
    <property type="match status" value="1"/>
</dbReference>
<dbReference type="PANTHER" id="PTHR12709">
    <property type="entry name" value="DNA-DIRECTED RNA POLYMERASE II, III"/>
    <property type="match status" value="1"/>
</dbReference>
<evidence type="ECO:0000256" key="7">
    <source>
        <dbReference type="SAM" id="MobiDB-lite"/>
    </source>
</evidence>
<evidence type="ECO:0000256" key="5">
    <source>
        <dbReference type="ARBA" id="ARBA00023163"/>
    </source>
</evidence>
<accession>A0A163K1X3</accession>
<keyword evidence="5" id="KW-0804">Transcription</keyword>
<organism evidence="10">
    <name type="scientific">Absidia glauca</name>
    <name type="common">Pin mould</name>
    <dbReference type="NCBI Taxonomy" id="4829"/>
    <lineage>
        <taxon>Eukaryota</taxon>
        <taxon>Fungi</taxon>
        <taxon>Fungi incertae sedis</taxon>
        <taxon>Mucoromycota</taxon>
        <taxon>Mucoromycotina</taxon>
        <taxon>Mucoromycetes</taxon>
        <taxon>Mucorales</taxon>
        <taxon>Cunninghamellaceae</taxon>
        <taxon>Absidia</taxon>
    </lineage>
</organism>
<feature type="region of interest" description="Disordered" evidence="7">
    <location>
        <begin position="172"/>
        <end position="208"/>
    </location>
</feature>
<feature type="domain" description="RNA polymerase Rpb7-like N-terminal" evidence="8">
    <location>
        <begin position="61"/>
        <end position="117"/>
    </location>
</feature>
<dbReference type="InterPro" id="IPR036898">
    <property type="entry name" value="RNA_pol_Rpb7-like_N_sf"/>
</dbReference>
<feature type="compositionally biased region" description="Basic and acidic residues" evidence="7">
    <location>
        <begin position="1"/>
        <end position="15"/>
    </location>
</feature>
<evidence type="ECO:0000256" key="6">
    <source>
        <dbReference type="ARBA" id="ARBA00023242"/>
    </source>
</evidence>
<dbReference type="InterPro" id="IPR005576">
    <property type="entry name" value="Rpb7-like_N"/>
</dbReference>
<feature type="domain" description="RPA43 OB" evidence="9">
    <location>
        <begin position="132"/>
        <end position="236"/>
    </location>
</feature>
<evidence type="ECO:0000259" key="9">
    <source>
        <dbReference type="Pfam" id="PF17875"/>
    </source>
</evidence>
<comment type="subcellular location">
    <subcellularLocation>
        <location evidence="1">Nucleus</location>
        <location evidence="1">Nucleolus</location>
    </subcellularLocation>
</comment>
<evidence type="ECO:0000256" key="2">
    <source>
        <dbReference type="ARBA" id="ARBA00005930"/>
    </source>
</evidence>
<keyword evidence="6" id="KW-0539">Nucleus</keyword>
<dbReference type="GO" id="GO:0006362">
    <property type="term" value="P:transcription elongation by RNA polymerase I"/>
    <property type="evidence" value="ECO:0007669"/>
    <property type="project" value="TreeGrafter"/>
</dbReference>
<dbReference type="AlphaFoldDB" id="A0A163K1X3"/>
<evidence type="ECO:0000256" key="1">
    <source>
        <dbReference type="ARBA" id="ARBA00004604"/>
    </source>
</evidence>
<proteinExistence type="inferred from homology"/>
<gene>
    <name evidence="10" type="primary">ABSGL_09465.1 scaffold 11253</name>
</gene>
<evidence type="ECO:0000256" key="3">
    <source>
        <dbReference type="ARBA" id="ARBA00022478"/>
    </source>
</evidence>
<reference evidence="10" key="1">
    <citation type="submission" date="2016-04" db="EMBL/GenBank/DDBJ databases">
        <authorList>
            <person name="Evans L.H."/>
            <person name="Alamgir A."/>
            <person name="Owens N."/>
            <person name="Weber N.D."/>
            <person name="Virtaneva K."/>
            <person name="Barbian K."/>
            <person name="Babar A."/>
            <person name="Rosenke K."/>
        </authorList>
    </citation>
    <scope>NUCLEOTIDE SEQUENCE [LARGE SCALE GENOMIC DNA]</scope>
    <source>
        <strain evidence="10">CBS 101.48</strain>
    </source>
</reference>
<dbReference type="EMBL" id="LT554210">
    <property type="protein sequence ID" value="SAM03623.1"/>
    <property type="molecule type" value="Genomic_DNA"/>
</dbReference>
<dbReference type="GO" id="GO:0005736">
    <property type="term" value="C:RNA polymerase I complex"/>
    <property type="evidence" value="ECO:0007669"/>
    <property type="project" value="TreeGrafter"/>
</dbReference>
<protein>
    <submittedName>
        <fullName evidence="10">Uncharacterized protein</fullName>
    </submittedName>
</protein>
<dbReference type="InterPro" id="IPR045113">
    <property type="entry name" value="Rpb7-like"/>
</dbReference>
<dbReference type="Pfam" id="PF03876">
    <property type="entry name" value="SHS2_Rpb7-N"/>
    <property type="match status" value="1"/>
</dbReference>
<evidence type="ECO:0000256" key="4">
    <source>
        <dbReference type="ARBA" id="ARBA00022553"/>
    </source>
</evidence>
<dbReference type="InParanoid" id="A0A163K1X3"/>
<keyword evidence="4" id="KW-0597">Phosphoprotein</keyword>
<comment type="similarity">
    <text evidence="2">Belongs to the eukaryotic RPA43 RNA polymerase subunit family.</text>
</comment>